<dbReference type="EMBL" id="JBHPEI010000132">
    <property type="protein sequence ID" value="MFC1800361.1"/>
    <property type="molecule type" value="Genomic_DNA"/>
</dbReference>
<dbReference type="Pfam" id="PF13860">
    <property type="entry name" value="FlgD_ig"/>
    <property type="match status" value="1"/>
</dbReference>
<proteinExistence type="predicted"/>
<protein>
    <submittedName>
        <fullName evidence="2">FlgD immunoglobulin-like domain containing protein</fullName>
    </submittedName>
</protein>
<reference evidence="2 3" key="1">
    <citation type="submission" date="2024-09" db="EMBL/GenBank/DDBJ databases">
        <authorList>
            <person name="D'Angelo T."/>
        </authorList>
    </citation>
    <scope>NUCLEOTIDE SEQUENCE [LARGE SCALE GENOMIC DNA]</scope>
    <source>
        <strain evidence="2">SAG AM-311-F02</strain>
    </source>
</reference>
<accession>A0ABV6YQL0</accession>
<evidence type="ECO:0000259" key="1">
    <source>
        <dbReference type="Pfam" id="PF13860"/>
    </source>
</evidence>
<comment type="caution">
    <text evidence="2">The sequence shown here is derived from an EMBL/GenBank/DDBJ whole genome shotgun (WGS) entry which is preliminary data.</text>
</comment>
<dbReference type="InterPro" id="IPR025965">
    <property type="entry name" value="FlgD/Vpr_Ig-like"/>
</dbReference>
<sequence length="125" mass="13572">DGEYRPLMFAGMTYDGIPVLSEDCVWIKDKGKDPVPPPVISIGTFTGTESTVHLSLFEATEVKMSVYSVQGKLVRTVVDGVLSSGDHKIAWNGRDDKNNSVANGVYFCKVTAGSVNETVKMLKTQ</sequence>
<name>A0ABV6YQL0_UNCEI</name>
<dbReference type="Gene3D" id="2.60.40.4070">
    <property type="match status" value="1"/>
</dbReference>
<gene>
    <name evidence="2" type="ORF">ACFL2Z_05615</name>
</gene>
<feature type="domain" description="FlgD/Vpr Ig-like" evidence="1">
    <location>
        <begin position="49"/>
        <end position="113"/>
    </location>
</feature>
<dbReference type="Proteomes" id="UP001594288">
    <property type="component" value="Unassembled WGS sequence"/>
</dbReference>
<organism evidence="2 3">
    <name type="scientific">Eiseniibacteriota bacterium</name>
    <dbReference type="NCBI Taxonomy" id="2212470"/>
    <lineage>
        <taxon>Bacteria</taxon>
        <taxon>Candidatus Eiseniibacteriota</taxon>
    </lineage>
</organism>
<evidence type="ECO:0000313" key="3">
    <source>
        <dbReference type="Proteomes" id="UP001594288"/>
    </source>
</evidence>
<keyword evidence="3" id="KW-1185">Reference proteome</keyword>
<feature type="non-terminal residue" evidence="2">
    <location>
        <position position="1"/>
    </location>
</feature>
<dbReference type="NCBIfam" id="TIGR04183">
    <property type="entry name" value="Por_Secre_tail"/>
    <property type="match status" value="1"/>
</dbReference>
<evidence type="ECO:0000313" key="2">
    <source>
        <dbReference type="EMBL" id="MFC1800361.1"/>
    </source>
</evidence>
<dbReference type="InterPro" id="IPR026444">
    <property type="entry name" value="Secre_tail"/>
</dbReference>